<reference evidence="3 4" key="1">
    <citation type="submission" date="2018-02" db="EMBL/GenBank/DDBJ databases">
        <title>Mycoplasma marinum and Mycoplasma todarodis sp. nov., moderately halophilic and psychrotolerant mycoplasmas isolated from cephalopods.</title>
        <authorList>
            <person name="Viver T."/>
        </authorList>
    </citation>
    <scope>NUCLEOTIDE SEQUENCE [LARGE SCALE GENOMIC DNA]</scope>
    <source>
        <strain evidence="3 4">5H</strain>
    </source>
</reference>
<keyword evidence="1" id="KW-0175">Coiled coil</keyword>
<organism evidence="3 4">
    <name type="scientific">Mycoplasma todarodis</name>
    <dbReference type="NCBI Taxonomy" id="1937191"/>
    <lineage>
        <taxon>Bacteria</taxon>
        <taxon>Bacillati</taxon>
        <taxon>Mycoplasmatota</taxon>
        <taxon>Mollicutes</taxon>
        <taxon>Mycoplasmataceae</taxon>
        <taxon>Mycoplasma</taxon>
    </lineage>
</organism>
<keyword evidence="2" id="KW-0812">Transmembrane</keyword>
<evidence type="ECO:0000256" key="2">
    <source>
        <dbReference type="SAM" id="Phobius"/>
    </source>
</evidence>
<sequence>MKEKNNVAAGILSATGVVSIASVGVITAMVVRNHEDTKRVETKHHNLKKENRIFANVKLPKKDGMTFKDVRGIESKINQIISGYVRLSKGKYIPVEKIKIVKGLKLKKKDIIPVNKVKDFIEKNLSKTVTEKWQSKAELDFKVIRKLRNKYEETKNKIDEIKGELIRNNNELAKAKLKQKETKDALDKAKAKVEKIQKDLNQKTTEINKNKLKDSQLRKDLKDARDELERNKKKIEDLDKDISDRNSKNIELNKKINDLLKTKEKLEKDLKDINKEITNSKNEKAKLVEDLKKAQKDLKDASDGDELLKKEIKSAREQVPILNKKLADAKEALRKATEDAKTAKDRLDSANAKTTGLNKKLADAKGVKKVVDDKIKANTTQITDLQNQLKELNKQLQLLLAKRDELARQKEELLKLIDSLTSQKEHLEDQKKLINVDITKDVNSIVAIDNAINDENEKLSKNQMRLKEIPGENDRNEKNILRLQKNINDLNAADDKRVSDTRKEYARITGVLSWAQITLRSREQDLANLKISGDTEAIKKVAQAIVERKELIKTTLAEKAVAQEKLTNAEDQKKQHKTQIDKWKQDIQNRINKRLELKREKTRIENENSVISTNVQNLSDNKQTKETNLINLRNQKQGIIIKINAINARLKLLGNQSNDSEIISNENKIKAILLKIKELTKELEKLVRSNSKLEVGNATNKTNVDEAQKAVDDNNDLITEATKDKKDADKKVGNAKTAVDEAQKAVDDNKKRIENLVKGGINQAFKQAKDDIKEINNKIGGIENKIIRDTATKKKLEKDLASKTDELNNTQKTINDNDAANSKATKDKGKINGLLKGMQKKKDEAQKAVDNNDRNVNNLAKDQGVLEKQLKDAKQALGEAVRNNDSTQKSVNDLLKTIEDNKIQIKKLLDNFIVIKNQLLKEVETWKEVSTKGMKAFDLVSIKNKLQSTNKIEGLEKIFNELKEVVWKMSKIKFNSLNETMVGSTYTRATTEKFKKLLEEILNNNFTKENGNNKIKLISQSVEKLLEEAINVFNKLKTNTTQLNPKDVYQQPEH</sequence>
<dbReference type="AlphaFoldDB" id="A0A4R0XVS8"/>
<feature type="coiled-coil region" evidence="1">
    <location>
        <begin position="725"/>
        <end position="911"/>
    </location>
</feature>
<name>A0A4R0XVS8_9MOLU</name>
<protein>
    <submittedName>
        <fullName evidence="3">Uncharacterized protein</fullName>
    </submittedName>
</protein>
<keyword evidence="2" id="KW-1133">Transmembrane helix</keyword>
<dbReference type="OrthoDB" id="5192305at2"/>
<feature type="coiled-coil region" evidence="1">
    <location>
        <begin position="669"/>
        <end position="696"/>
    </location>
</feature>
<keyword evidence="2" id="KW-0472">Membrane</keyword>
<evidence type="ECO:0000256" key="1">
    <source>
        <dbReference type="SAM" id="Coils"/>
    </source>
</evidence>
<keyword evidence="4" id="KW-1185">Reference proteome</keyword>
<proteinExistence type="predicted"/>
<dbReference type="EMBL" id="PSZP01000002">
    <property type="protein sequence ID" value="TCG11974.1"/>
    <property type="molecule type" value="Genomic_DNA"/>
</dbReference>
<gene>
    <name evidence="3" type="ORF">C4B25_00520</name>
</gene>
<feature type="coiled-coil region" evidence="1">
    <location>
        <begin position="144"/>
        <end position="437"/>
    </location>
</feature>
<feature type="coiled-coil region" evidence="1">
    <location>
        <begin position="552"/>
        <end position="635"/>
    </location>
</feature>
<accession>A0A4R0XVS8</accession>
<dbReference type="Proteomes" id="UP000291072">
    <property type="component" value="Unassembled WGS sequence"/>
</dbReference>
<dbReference type="Gene3D" id="1.10.287.1490">
    <property type="match status" value="1"/>
</dbReference>
<evidence type="ECO:0000313" key="3">
    <source>
        <dbReference type="EMBL" id="TCG11974.1"/>
    </source>
</evidence>
<dbReference type="SUPFAM" id="SSF57997">
    <property type="entry name" value="Tropomyosin"/>
    <property type="match status" value="1"/>
</dbReference>
<dbReference type="RefSeq" id="WP_131613116.1">
    <property type="nucleotide sequence ID" value="NZ_PSZP01000002.1"/>
</dbReference>
<feature type="transmembrane region" description="Helical" evidence="2">
    <location>
        <begin position="7"/>
        <end position="31"/>
    </location>
</feature>
<evidence type="ECO:0000313" key="4">
    <source>
        <dbReference type="Proteomes" id="UP000291072"/>
    </source>
</evidence>
<comment type="caution">
    <text evidence="3">The sequence shown here is derived from an EMBL/GenBank/DDBJ whole genome shotgun (WGS) entry which is preliminary data.</text>
</comment>